<dbReference type="EMBL" id="VTWS01000017">
    <property type="protein sequence ID" value="KAA9340377.1"/>
    <property type="molecule type" value="Genomic_DNA"/>
</dbReference>
<evidence type="ECO:0000313" key="3">
    <source>
        <dbReference type="Proteomes" id="UP000326344"/>
    </source>
</evidence>
<evidence type="ECO:0000313" key="2">
    <source>
        <dbReference type="EMBL" id="KAA9340377.1"/>
    </source>
</evidence>
<feature type="transmembrane region" description="Helical" evidence="1">
    <location>
        <begin position="7"/>
        <end position="25"/>
    </location>
</feature>
<keyword evidence="1" id="KW-1133">Transmembrane helix</keyword>
<comment type="caution">
    <text evidence="2">The sequence shown here is derived from an EMBL/GenBank/DDBJ whole genome shotgun (WGS) entry which is preliminary data.</text>
</comment>
<keyword evidence="3" id="KW-1185">Reference proteome</keyword>
<feature type="transmembrane region" description="Helical" evidence="1">
    <location>
        <begin position="45"/>
        <end position="66"/>
    </location>
</feature>
<keyword evidence="1" id="KW-0472">Membrane</keyword>
<feature type="transmembrane region" description="Helical" evidence="1">
    <location>
        <begin position="73"/>
        <end position="96"/>
    </location>
</feature>
<dbReference type="Proteomes" id="UP000326344">
    <property type="component" value="Unassembled WGS sequence"/>
</dbReference>
<gene>
    <name evidence="2" type="ORF">F0P93_31245</name>
</gene>
<keyword evidence="1" id="KW-0812">Transmembrane</keyword>
<dbReference type="RefSeq" id="WP_150881730.1">
    <property type="nucleotide sequence ID" value="NZ_VTWS01000017.1"/>
</dbReference>
<reference evidence="2 3" key="1">
    <citation type="submission" date="2019-09" db="EMBL/GenBank/DDBJ databases">
        <title>Genome Sequence of Larkinella sp MA1.</title>
        <authorList>
            <person name="Srinivasan S."/>
        </authorList>
    </citation>
    <scope>NUCLEOTIDE SEQUENCE [LARGE SCALE GENOMIC DNA]</scope>
    <source>
        <strain evidence="2 3">MA1</strain>
    </source>
</reference>
<proteinExistence type="predicted"/>
<feature type="transmembrane region" description="Helical" evidence="1">
    <location>
        <begin position="102"/>
        <end position="120"/>
    </location>
</feature>
<evidence type="ECO:0008006" key="4">
    <source>
        <dbReference type="Google" id="ProtNLM"/>
    </source>
</evidence>
<accession>A0A5N1J2Y0</accession>
<name>A0A5N1J2Y0_9BACT</name>
<sequence>MSLPKWMRISLWITAGLNLIGAIIFTPSFHFGRQIMDLPSTNHPLYLWIIAEFIFIFGVAYAYCAFTGHAPRILIGVAAAGKLAFFATLVGFWLSAELPVKVPILGSADLIFGLLFLWWLRQTPGDRAGGSS</sequence>
<organism evidence="2 3">
    <name type="scientific">Larkinella humicola</name>
    <dbReference type="NCBI Taxonomy" id="2607654"/>
    <lineage>
        <taxon>Bacteria</taxon>
        <taxon>Pseudomonadati</taxon>
        <taxon>Bacteroidota</taxon>
        <taxon>Cytophagia</taxon>
        <taxon>Cytophagales</taxon>
        <taxon>Spirosomataceae</taxon>
        <taxon>Larkinella</taxon>
    </lineage>
</organism>
<protein>
    <recommendedName>
        <fullName evidence="4">DoxX-like protein</fullName>
    </recommendedName>
</protein>
<evidence type="ECO:0000256" key="1">
    <source>
        <dbReference type="SAM" id="Phobius"/>
    </source>
</evidence>
<dbReference type="AlphaFoldDB" id="A0A5N1J2Y0"/>